<dbReference type="SUPFAM" id="SSF46689">
    <property type="entry name" value="Homeodomain-like"/>
    <property type="match status" value="1"/>
</dbReference>
<keyword evidence="6" id="KW-1185">Reference proteome</keyword>
<dbReference type="Pfam" id="PF12833">
    <property type="entry name" value="HTH_18"/>
    <property type="match status" value="1"/>
</dbReference>
<dbReference type="Gene3D" id="1.10.10.60">
    <property type="entry name" value="Homeodomain-like"/>
    <property type="match status" value="1"/>
</dbReference>
<dbReference type="Proteomes" id="UP001595615">
    <property type="component" value="Unassembled WGS sequence"/>
</dbReference>
<reference evidence="6" key="1">
    <citation type="journal article" date="2019" name="Int. J. Syst. Evol. Microbiol.">
        <title>The Global Catalogue of Microorganisms (GCM) 10K type strain sequencing project: providing services to taxonomists for standard genome sequencing and annotation.</title>
        <authorList>
            <consortium name="The Broad Institute Genomics Platform"/>
            <consortium name="The Broad Institute Genome Sequencing Center for Infectious Disease"/>
            <person name="Wu L."/>
            <person name="Ma J."/>
        </authorList>
    </citation>
    <scope>NUCLEOTIDE SEQUENCE [LARGE SCALE GENOMIC DNA]</scope>
    <source>
        <strain evidence="6">KCTC 42644</strain>
    </source>
</reference>
<organism evidence="5 6">
    <name type="scientific">Sphingoaurantiacus capsulatus</name>
    <dbReference type="NCBI Taxonomy" id="1771310"/>
    <lineage>
        <taxon>Bacteria</taxon>
        <taxon>Pseudomonadati</taxon>
        <taxon>Pseudomonadota</taxon>
        <taxon>Alphaproteobacteria</taxon>
        <taxon>Sphingomonadales</taxon>
        <taxon>Sphingosinicellaceae</taxon>
        <taxon>Sphingoaurantiacus</taxon>
    </lineage>
</organism>
<name>A0ABV7X6Q9_9SPHN</name>
<dbReference type="InterPro" id="IPR018060">
    <property type="entry name" value="HTH_AraC"/>
</dbReference>
<keyword evidence="1" id="KW-0805">Transcription regulation</keyword>
<dbReference type="PROSITE" id="PS01124">
    <property type="entry name" value="HTH_ARAC_FAMILY_2"/>
    <property type="match status" value="1"/>
</dbReference>
<feature type="domain" description="HTH araC/xylS-type" evidence="4">
    <location>
        <begin position="120"/>
        <end position="220"/>
    </location>
</feature>
<keyword evidence="3" id="KW-0804">Transcription</keyword>
<dbReference type="RefSeq" id="WP_380855098.1">
    <property type="nucleotide sequence ID" value="NZ_JBHRXV010000001.1"/>
</dbReference>
<evidence type="ECO:0000256" key="3">
    <source>
        <dbReference type="ARBA" id="ARBA00023163"/>
    </source>
</evidence>
<dbReference type="Gene3D" id="2.60.120.10">
    <property type="entry name" value="Jelly Rolls"/>
    <property type="match status" value="1"/>
</dbReference>
<evidence type="ECO:0000313" key="6">
    <source>
        <dbReference type="Proteomes" id="UP001595615"/>
    </source>
</evidence>
<gene>
    <name evidence="5" type="ORF">ACFOMD_00410</name>
</gene>
<sequence length="223" mass="23490">MTSSLDRLAQRLAPGQQLGWHSHDAPYAAIVLSGGYAEAGDGGRRKVEAGQVVVHSPFSAHGDRIGARGAVVVNITLPVGLSLRLASGVVDDPEEVVRAAADDPAALAALVRAETAPHDDDLPDRLAAALGASQELGLADWAAMQGVSARSVTRAFAAAFGIAPAHYRWRVRARGAWRAIVTGDEPLAGIAHDWGFADQPHMTRAVRTLTGQSPMTWRRSLSD</sequence>
<comment type="caution">
    <text evidence="5">The sequence shown here is derived from an EMBL/GenBank/DDBJ whole genome shotgun (WGS) entry which is preliminary data.</text>
</comment>
<dbReference type="InterPro" id="IPR009057">
    <property type="entry name" value="Homeodomain-like_sf"/>
</dbReference>
<dbReference type="SUPFAM" id="SSF51182">
    <property type="entry name" value="RmlC-like cupins"/>
    <property type="match status" value="1"/>
</dbReference>
<dbReference type="InterPro" id="IPR050204">
    <property type="entry name" value="AraC_XylS_family_regulators"/>
</dbReference>
<dbReference type="PANTHER" id="PTHR46796">
    <property type="entry name" value="HTH-TYPE TRANSCRIPTIONAL ACTIVATOR RHAS-RELATED"/>
    <property type="match status" value="1"/>
</dbReference>
<accession>A0ABV7X6Q9</accession>
<keyword evidence="2" id="KW-0238">DNA-binding</keyword>
<evidence type="ECO:0000313" key="5">
    <source>
        <dbReference type="EMBL" id="MFC3711009.1"/>
    </source>
</evidence>
<evidence type="ECO:0000256" key="2">
    <source>
        <dbReference type="ARBA" id="ARBA00023125"/>
    </source>
</evidence>
<dbReference type="SMART" id="SM00342">
    <property type="entry name" value="HTH_ARAC"/>
    <property type="match status" value="1"/>
</dbReference>
<dbReference type="EMBL" id="JBHRXV010000001">
    <property type="protein sequence ID" value="MFC3711009.1"/>
    <property type="molecule type" value="Genomic_DNA"/>
</dbReference>
<proteinExistence type="predicted"/>
<evidence type="ECO:0000259" key="4">
    <source>
        <dbReference type="PROSITE" id="PS01124"/>
    </source>
</evidence>
<protein>
    <submittedName>
        <fullName evidence="5">Helix-turn-helix domain-containing protein</fullName>
    </submittedName>
</protein>
<dbReference type="InterPro" id="IPR011051">
    <property type="entry name" value="RmlC_Cupin_sf"/>
</dbReference>
<evidence type="ECO:0000256" key="1">
    <source>
        <dbReference type="ARBA" id="ARBA00023015"/>
    </source>
</evidence>
<dbReference type="InterPro" id="IPR014710">
    <property type="entry name" value="RmlC-like_jellyroll"/>
</dbReference>